<organism evidence="2 3">
    <name type="scientific">Mytilus edulis</name>
    <name type="common">Blue mussel</name>
    <dbReference type="NCBI Taxonomy" id="6550"/>
    <lineage>
        <taxon>Eukaryota</taxon>
        <taxon>Metazoa</taxon>
        <taxon>Spiralia</taxon>
        <taxon>Lophotrochozoa</taxon>
        <taxon>Mollusca</taxon>
        <taxon>Bivalvia</taxon>
        <taxon>Autobranchia</taxon>
        <taxon>Pteriomorphia</taxon>
        <taxon>Mytilida</taxon>
        <taxon>Mytiloidea</taxon>
        <taxon>Mytilidae</taxon>
        <taxon>Mytilinae</taxon>
        <taxon>Mytilus</taxon>
    </lineage>
</organism>
<dbReference type="EMBL" id="CAJPWZ010002137">
    <property type="protein sequence ID" value="CAG2231282.1"/>
    <property type="molecule type" value="Genomic_DNA"/>
</dbReference>
<dbReference type="AlphaFoldDB" id="A0A8S3TCP9"/>
<feature type="compositionally biased region" description="Polar residues" evidence="1">
    <location>
        <begin position="383"/>
        <end position="401"/>
    </location>
</feature>
<feature type="compositionally biased region" description="Polar residues" evidence="1">
    <location>
        <begin position="113"/>
        <end position="124"/>
    </location>
</feature>
<dbReference type="Proteomes" id="UP000683360">
    <property type="component" value="Unassembled WGS sequence"/>
</dbReference>
<sequence>MTCWKTCQLDSTSNHRENNQVILSDHQVSADYPLPIAVQQTSSDKSDIQNDMLENLSTRTSNHRENNQVIPSDHQVNTDALPSISVKSSDKSDIQNDVLENQSTGTSHKRENNQNIRDTLPSSFTHRHSVIDSEANRKNSEKQQNTASDHLKHIDKMIEQNDFPKTKTSNVRQLIHSKFIRPRKLSNGVLTRRTDKEPIKTAVQNLETQLITKVDDRKLNQQDTKQKTIFNHRHFDTSIKKQSVQSPLNTDYTKTYGIEAKSKISNPAYMNVMKAGLQKKEVYKGALDIQAENDNSDYYYDDEDDYDTTDVPGLKFTTKESYENLRTPLKSIKNGEADINENEEYYEYDSYSDSFEDEDVLPEAKRKGIEQSRHTNELKFANPISNSNSKHSQKPPLNSQIDGDFSDYSESDYYSDSYYDDSDDSDVVTANNKDQSNDRNVNPQLSKTVSNVDSDLYYDDSSLPEDNTKYEYYDGSDSDMYYDESESDLSDKRQISTTGLQKPKTNTVPESEISKTIPSNLAQAYERIRKLCLCNYVNSRTPNGVLMQRNT</sequence>
<comment type="caution">
    <text evidence="2">The sequence shown here is derived from an EMBL/GenBank/DDBJ whole genome shotgun (WGS) entry which is preliminary data.</text>
</comment>
<feature type="compositionally biased region" description="Acidic residues" evidence="1">
    <location>
        <begin position="474"/>
        <end position="488"/>
    </location>
</feature>
<reference evidence="2" key="1">
    <citation type="submission" date="2021-03" db="EMBL/GenBank/DDBJ databases">
        <authorList>
            <person name="Bekaert M."/>
        </authorList>
    </citation>
    <scope>NUCLEOTIDE SEQUENCE</scope>
</reference>
<feature type="region of interest" description="Disordered" evidence="1">
    <location>
        <begin position="59"/>
        <end position="125"/>
    </location>
</feature>
<evidence type="ECO:0000313" key="3">
    <source>
        <dbReference type="Proteomes" id="UP000683360"/>
    </source>
</evidence>
<gene>
    <name evidence="2" type="ORF">MEDL_44093</name>
</gene>
<evidence type="ECO:0000313" key="2">
    <source>
        <dbReference type="EMBL" id="CAG2231282.1"/>
    </source>
</evidence>
<evidence type="ECO:0000256" key="1">
    <source>
        <dbReference type="SAM" id="MobiDB-lite"/>
    </source>
</evidence>
<proteinExistence type="predicted"/>
<name>A0A8S3TCP9_MYTED</name>
<feature type="compositionally biased region" description="Polar residues" evidence="1">
    <location>
        <begin position="428"/>
        <end position="452"/>
    </location>
</feature>
<accession>A0A8S3TCP9</accession>
<protein>
    <submittedName>
        <fullName evidence="2">Uncharacterized protein</fullName>
    </submittedName>
</protein>
<feature type="compositionally biased region" description="Polar residues" evidence="1">
    <location>
        <begin position="67"/>
        <end position="80"/>
    </location>
</feature>
<feature type="region of interest" description="Disordered" evidence="1">
    <location>
        <begin position="369"/>
        <end position="506"/>
    </location>
</feature>
<keyword evidence="3" id="KW-1185">Reference proteome</keyword>
<feature type="compositionally biased region" description="Polar residues" evidence="1">
    <location>
        <begin position="495"/>
        <end position="506"/>
    </location>
</feature>